<proteinExistence type="predicted"/>
<feature type="non-terminal residue" evidence="1">
    <location>
        <position position="139"/>
    </location>
</feature>
<name>A0A3B1E2I1_9ZZZZ</name>
<dbReference type="EMBL" id="UOGL01000346">
    <property type="protein sequence ID" value="VAX39605.1"/>
    <property type="molecule type" value="Genomic_DNA"/>
</dbReference>
<dbReference type="InterPro" id="IPR003737">
    <property type="entry name" value="GlcNAc_PI_deacetylase-related"/>
</dbReference>
<evidence type="ECO:0000313" key="1">
    <source>
        <dbReference type="EMBL" id="VAX39605.1"/>
    </source>
</evidence>
<protein>
    <submittedName>
        <fullName evidence="1">N-acetyl hydrolase</fullName>
    </submittedName>
</protein>
<dbReference type="Pfam" id="PF02585">
    <property type="entry name" value="PIG-L"/>
    <property type="match status" value="1"/>
</dbReference>
<sequence length="139" mass="15084">MNHSNFLPAMPSEPLDLLVVAVHPDDAEISVGGTILANIAKGNRVGVLDLTNGEPTPHGSVEIRKAETAAASKTLTLDWRGNLGLMNRSLQADLKSREALASVFRLTQPKIILAPYWEDVHPDHVAASQLVDDARFWAK</sequence>
<reference evidence="1" key="1">
    <citation type="submission" date="2018-06" db="EMBL/GenBank/DDBJ databases">
        <authorList>
            <person name="Zhirakovskaya E."/>
        </authorList>
    </citation>
    <scope>NUCLEOTIDE SEQUENCE</scope>
</reference>
<dbReference type="PANTHER" id="PTHR12993:SF30">
    <property type="entry name" value="N-ACETYL-ALPHA-D-GLUCOSAMINYL L-MALATE DEACETYLASE 1"/>
    <property type="match status" value="1"/>
</dbReference>
<dbReference type="InterPro" id="IPR024078">
    <property type="entry name" value="LmbE-like_dom_sf"/>
</dbReference>
<keyword evidence="1" id="KW-0378">Hydrolase</keyword>
<dbReference type="PANTHER" id="PTHR12993">
    <property type="entry name" value="N-ACETYLGLUCOSAMINYL-PHOSPHATIDYLINOSITOL DE-N-ACETYLASE-RELATED"/>
    <property type="match status" value="1"/>
</dbReference>
<organism evidence="1">
    <name type="scientific">hydrothermal vent metagenome</name>
    <dbReference type="NCBI Taxonomy" id="652676"/>
    <lineage>
        <taxon>unclassified sequences</taxon>
        <taxon>metagenomes</taxon>
        <taxon>ecological metagenomes</taxon>
    </lineage>
</organism>
<dbReference type="AlphaFoldDB" id="A0A3B1E2I1"/>
<accession>A0A3B1E2I1</accession>
<gene>
    <name evidence="1" type="ORF">MNBD_PLANCTO02-2940</name>
</gene>
<dbReference type="SUPFAM" id="SSF102588">
    <property type="entry name" value="LmbE-like"/>
    <property type="match status" value="1"/>
</dbReference>
<dbReference type="Gene3D" id="3.40.50.10320">
    <property type="entry name" value="LmbE-like"/>
    <property type="match status" value="1"/>
</dbReference>
<dbReference type="GO" id="GO:0016811">
    <property type="term" value="F:hydrolase activity, acting on carbon-nitrogen (but not peptide) bonds, in linear amides"/>
    <property type="evidence" value="ECO:0007669"/>
    <property type="project" value="TreeGrafter"/>
</dbReference>